<name>A0A067TNH9_GALM3</name>
<dbReference type="HOGENOM" id="CLU_2359877_0_0_1"/>
<evidence type="ECO:0000313" key="1">
    <source>
        <dbReference type="EMBL" id="KDR84741.1"/>
    </source>
</evidence>
<gene>
    <name evidence="1" type="ORF">GALMADRAFT_286490</name>
</gene>
<accession>A0A067TNH9</accession>
<protein>
    <submittedName>
        <fullName evidence="1">Uncharacterized protein</fullName>
    </submittedName>
</protein>
<reference evidence="2" key="1">
    <citation type="journal article" date="2014" name="Proc. Natl. Acad. Sci. U.S.A.">
        <title>Extensive sampling of basidiomycete genomes demonstrates inadequacy of the white-rot/brown-rot paradigm for wood decay fungi.</title>
        <authorList>
            <person name="Riley R."/>
            <person name="Salamov A.A."/>
            <person name="Brown D.W."/>
            <person name="Nagy L.G."/>
            <person name="Floudas D."/>
            <person name="Held B.W."/>
            <person name="Levasseur A."/>
            <person name="Lombard V."/>
            <person name="Morin E."/>
            <person name="Otillar R."/>
            <person name="Lindquist E.A."/>
            <person name="Sun H."/>
            <person name="LaButti K.M."/>
            <person name="Schmutz J."/>
            <person name="Jabbour D."/>
            <person name="Luo H."/>
            <person name="Baker S.E."/>
            <person name="Pisabarro A.G."/>
            <person name="Walton J.D."/>
            <person name="Blanchette R.A."/>
            <person name="Henrissat B."/>
            <person name="Martin F."/>
            <person name="Cullen D."/>
            <person name="Hibbett D.S."/>
            <person name="Grigoriev I.V."/>
        </authorList>
    </citation>
    <scope>NUCLEOTIDE SEQUENCE [LARGE SCALE GENOMIC DNA]</scope>
    <source>
        <strain evidence="2">CBS 339.88</strain>
    </source>
</reference>
<proteinExistence type="predicted"/>
<dbReference type="AlphaFoldDB" id="A0A067TNH9"/>
<sequence length="96" mass="10789">MTRPPRPDHPDQDLGCHHLLSVPPVLGKQHRSLIVFLSRKLDCRRPSWRKVRSHSLINVSPTLILSNRDSPTCLSIASGSVCLFCRTKSVLHQSIS</sequence>
<dbReference type="Proteomes" id="UP000027222">
    <property type="component" value="Unassembled WGS sequence"/>
</dbReference>
<dbReference type="EMBL" id="KL142367">
    <property type="protein sequence ID" value="KDR84741.1"/>
    <property type="molecule type" value="Genomic_DNA"/>
</dbReference>
<evidence type="ECO:0000313" key="2">
    <source>
        <dbReference type="Proteomes" id="UP000027222"/>
    </source>
</evidence>
<keyword evidence="2" id="KW-1185">Reference proteome</keyword>
<organism evidence="1 2">
    <name type="scientific">Galerina marginata (strain CBS 339.88)</name>
    <dbReference type="NCBI Taxonomy" id="685588"/>
    <lineage>
        <taxon>Eukaryota</taxon>
        <taxon>Fungi</taxon>
        <taxon>Dikarya</taxon>
        <taxon>Basidiomycota</taxon>
        <taxon>Agaricomycotina</taxon>
        <taxon>Agaricomycetes</taxon>
        <taxon>Agaricomycetidae</taxon>
        <taxon>Agaricales</taxon>
        <taxon>Agaricineae</taxon>
        <taxon>Strophariaceae</taxon>
        <taxon>Galerina</taxon>
    </lineage>
</organism>